<evidence type="ECO:0008006" key="4">
    <source>
        <dbReference type="Google" id="ProtNLM"/>
    </source>
</evidence>
<keyword evidence="1" id="KW-1133">Transmembrane helix</keyword>
<proteinExistence type="predicted"/>
<keyword evidence="1" id="KW-0812">Transmembrane</keyword>
<accession>A0ABW4AB48</accession>
<evidence type="ECO:0000313" key="2">
    <source>
        <dbReference type="EMBL" id="MFD1367505.1"/>
    </source>
</evidence>
<evidence type="ECO:0000256" key="1">
    <source>
        <dbReference type="SAM" id="Phobius"/>
    </source>
</evidence>
<keyword evidence="3" id="KW-1185">Reference proteome</keyword>
<dbReference type="RefSeq" id="WP_317790324.1">
    <property type="nucleotide sequence ID" value="NZ_AP028461.1"/>
</dbReference>
<gene>
    <name evidence="2" type="ORF">ACFQ5G_19305</name>
</gene>
<dbReference type="EMBL" id="JBHTMK010000028">
    <property type="protein sequence ID" value="MFD1367505.1"/>
    <property type="molecule type" value="Genomic_DNA"/>
</dbReference>
<organism evidence="2 3">
    <name type="scientific">Actinoplanes sichuanensis</name>
    <dbReference type="NCBI Taxonomy" id="512349"/>
    <lineage>
        <taxon>Bacteria</taxon>
        <taxon>Bacillati</taxon>
        <taxon>Actinomycetota</taxon>
        <taxon>Actinomycetes</taxon>
        <taxon>Micromonosporales</taxon>
        <taxon>Micromonosporaceae</taxon>
        <taxon>Actinoplanes</taxon>
    </lineage>
</organism>
<feature type="transmembrane region" description="Helical" evidence="1">
    <location>
        <begin position="241"/>
        <end position="258"/>
    </location>
</feature>
<evidence type="ECO:0000313" key="3">
    <source>
        <dbReference type="Proteomes" id="UP001597183"/>
    </source>
</evidence>
<dbReference type="Proteomes" id="UP001597183">
    <property type="component" value="Unassembled WGS sequence"/>
</dbReference>
<comment type="caution">
    <text evidence="2">The sequence shown here is derived from an EMBL/GenBank/DDBJ whole genome shotgun (WGS) entry which is preliminary data.</text>
</comment>
<feature type="transmembrane region" description="Helical" evidence="1">
    <location>
        <begin position="214"/>
        <end position="235"/>
    </location>
</feature>
<protein>
    <recommendedName>
        <fullName evidence="4">Integral membrane protein</fullName>
    </recommendedName>
</protein>
<feature type="transmembrane region" description="Helical" evidence="1">
    <location>
        <begin position="143"/>
        <end position="165"/>
    </location>
</feature>
<feature type="transmembrane region" description="Helical" evidence="1">
    <location>
        <begin position="74"/>
        <end position="95"/>
    </location>
</feature>
<keyword evidence="1" id="KW-0472">Membrane</keyword>
<sequence length="273" mass="28853">MSSLEIRYRRLMRIYPAGHRAAYEEEMIGVLMSGAEPGRRFPSPADAIDLVRAGLTARFGRAVHLQRGTGWRDAAAVTALLGAMLLAGTAINRLVAGLTLWADGDPMRLRGVEGLILLDPALRTLAWSLLVVAAVLGMRRAAVGLAAGGVLAQTIVVALWAGPLWASSLPWWYLSVSWTFAAGAATLALTVVAARGRTPRAVLRRPGPGVFGRIGVLTAVLATVCVVPPPSLYLIDVVPAALIPIVVLVAGVGLLRGWTRFASTRAGHVRAHE</sequence>
<reference evidence="3" key="1">
    <citation type="journal article" date="2019" name="Int. J. Syst. Evol. Microbiol.">
        <title>The Global Catalogue of Microorganisms (GCM) 10K type strain sequencing project: providing services to taxonomists for standard genome sequencing and annotation.</title>
        <authorList>
            <consortium name="The Broad Institute Genomics Platform"/>
            <consortium name="The Broad Institute Genome Sequencing Center for Infectious Disease"/>
            <person name="Wu L."/>
            <person name="Ma J."/>
        </authorList>
    </citation>
    <scope>NUCLEOTIDE SEQUENCE [LARGE SCALE GENOMIC DNA]</scope>
    <source>
        <strain evidence="3">CCM 7526</strain>
    </source>
</reference>
<feature type="transmembrane region" description="Helical" evidence="1">
    <location>
        <begin position="171"/>
        <end position="194"/>
    </location>
</feature>
<name>A0ABW4AB48_9ACTN</name>
<feature type="transmembrane region" description="Helical" evidence="1">
    <location>
        <begin position="115"/>
        <end position="136"/>
    </location>
</feature>